<dbReference type="Gene3D" id="3.40.50.880">
    <property type="match status" value="1"/>
</dbReference>
<keyword evidence="2" id="KW-0315">Glutamine amidotransferase</keyword>
<dbReference type="SUPFAM" id="SSF52317">
    <property type="entry name" value="Class I glutamine amidotransferase-like"/>
    <property type="match status" value="1"/>
</dbReference>
<feature type="domain" description="Glutamine amidotransferase" evidence="1">
    <location>
        <begin position="52"/>
        <end position="187"/>
    </location>
</feature>
<evidence type="ECO:0000259" key="1">
    <source>
        <dbReference type="Pfam" id="PF00117"/>
    </source>
</evidence>
<dbReference type="PROSITE" id="PS51273">
    <property type="entry name" value="GATASE_TYPE_1"/>
    <property type="match status" value="1"/>
</dbReference>
<name>A0ABT3H1L2_9RHOB</name>
<dbReference type="InterPro" id="IPR029062">
    <property type="entry name" value="Class_I_gatase-like"/>
</dbReference>
<protein>
    <submittedName>
        <fullName evidence="2">Type 1 glutamine amidotransferase</fullName>
    </submittedName>
</protein>
<sequence>MHIAFLDANTDRSAFAARHASEVDKFRALLAPVAPDWRYSDFKVTEGALPASLKGFDGVIVSGSPASVNDAEDWVPGLLATIRKAVDAGVPVFGACFGHQAVAKALGGVVAHNPDGWVLGRVETVIHTPAPWMRDAPATMALNAAHNEQVVTPPPGATVLGGTAQVPNAQLAMGNTVFTTQYHPEITRDFMADLITHLHGDVPAPVLASAQAALPLSLDDERMAHWIAAFFNGN</sequence>
<dbReference type="RefSeq" id="WP_264506610.1">
    <property type="nucleotide sequence ID" value="NZ_JAPDFL010000001.1"/>
</dbReference>
<comment type="caution">
    <text evidence="2">The sequence shown here is derived from an EMBL/GenBank/DDBJ whole genome shotgun (WGS) entry which is preliminary data.</text>
</comment>
<keyword evidence="3" id="KW-1185">Reference proteome</keyword>
<dbReference type="Pfam" id="PF00117">
    <property type="entry name" value="GATase"/>
    <property type="match status" value="1"/>
</dbReference>
<dbReference type="PANTHER" id="PTHR42695">
    <property type="entry name" value="GLUTAMINE AMIDOTRANSFERASE YLR126C-RELATED"/>
    <property type="match status" value="1"/>
</dbReference>
<dbReference type="CDD" id="cd01741">
    <property type="entry name" value="GATase1_1"/>
    <property type="match status" value="1"/>
</dbReference>
<dbReference type="PRINTS" id="PR00099">
    <property type="entry name" value="CPSGATASE"/>
</dbReference>
<gene>
    <name evidence="2" type="ORF">OKW52_16090</name>
</gene>
<proteinExistence type="predicted"/>
<evidence type="ECO:0000313" key="2">
    <source>
        <dbReference type="EMBL" id="MCW1933734.1"/>
    </source>
</evidence>
<dbReference type="InterPro" id="IPR044992">
    <property type="entry name" value="ChyE-like"/>
</dbReference>
<dbReference type="EMBL" id="JAPDFL010000001">
    <property type="protein sequence ID" value="MCW1933734.1"/>
    <property type="molecule type" value="Genomic_DNA"/>
</dbReference>
<reference evidence="2 3" key="1">
    <citation type="submission" date="2022-10" db="EMBL/GenBank/DDBJ databases">
        <title>Pararhodobacter sp. nov., isolated from marine algae.</title>
        <authorList>
            <person name="Choi B.J."/>
            <person name="Kim J.M."/>
            <person name="Lee J.K."/>
            <person name="Choi D.G."/>
            <person name="Jeon C.O."/>
        </authorList>
    </citation>
    <scope>NUCLEOTIDE SEQUENCE [LARGE SCALE GENOMIC DNA]</scope>
    <source>
        <strain evidence="2 3">ZQ420</strain>
    </source>
</reference>
<accession>A0ABT3H1L2</accession>
<dbReference type="InterPro" id="IPR017926">
    <property type="entry name" value="GATASE"/>
</dbReference>
<evidence type="ECO:0000313" key="3">
    <source>
        <dbReference type="Proteomes" id="UP001208938"/>
    </source>
</evidence>
<organism evidence="2 3">
    <name type="scientific">Pararhodobacter zhoushanensis</name>
    <dbReference type="NCBI Taxonomy" id="2479545"/>
    <lineage>
        <taxon>Bacteria</taxon>
        <taxon>Pseudomonadati</taxon>
        <taxon>Pseudomonadota</taxon>
        <taxon>Alphaproteobacteria</taxon>
        <taxon>Rhodobacterales</taxon>
        <taxon>Paracoccaceae</taxon>
        <taxon>Pararhodobacter</taxon>
    </lineage>
</organism>
<dbReference type="PANTHER" id="PTHR42695:SF5">
    <property type="entry name" value="GLUTAMINE AMIDOTRANSFERASE YLR126C-RELATED"/>
    <property type="match status" value="1"/>
</dbReference>
<dbReference type="Proteomes" id="UP001208938">
    <property type="component" value="Unassembled WGS sequence"/>
</dbReference>